<dbReference type="AlphaFoldDB" id="A0AAU7UVU8"/>
<organism evidence="1">
    <name type="scientific">Rhodococcus sp. D-6</name>
    <dbReference type="NCBI Taxonomy" id="1387842"/>
    <lineage>
        <taxon>Bacteria</taxon>
        <taxon>Bacillati</taxon>
        <taxon>Actinomycetota</taxon>
        <taxon>Actinomycetes</taxon>
        <taxon>Mycobacteriales</taxon>
        <taxon>Nocardiaceae</taxon>
        <taxon>Rhodococcus</taxon>
    </lineage>
</organism>
<reference evidence="1" key="1">
    <citation type="submission" date="2023-08" db="EMBL/GenBank/DDBJ databases">
        <title>The novel hydrolase IpcH responsible for the initial isoprocarb degradation step in Rhodococcus sp. D-6.</title>
        <authorList>
            <person name="Zhu Q."/>
        </authorList>
    </citation>
    <scope>NUCLEOTIDE SEQUENCE</scope>
    <source>
        <strain evidence="1">D-6</strain>
    </source>
</reference>
<dbReference type="KEGG" id="rhox:RBB84_18995"/>
<sequence length="136" mass="14771">MLQITRNPEQPLDADKVDHLTPEHFTDLDEVRYLIFAHEHVFASIVPEVTIVPAVRVGLVGDGDPIAELVASISRIEPGRVVTTDLIVTDLGEWTSDTTCNGYELAEQVLDEVVDLINEALSNAMHLVATVGAPCA</sequence>
<gene>
    <name evidence="1" type="ORF">RBB84_18995</name>
</gene>
<protein>
    <submittedName>
        <fullName evidence="1">Uncharacterized protein</fullName>
    </submittedName>
</protein>
<proteinExistence type="predicted"/>
<dbReference type="EMBL" id="CP132970">
    <property type="protein sequence ID" value="XBW03352.1"/>
    <property type="molecule type" value="Genomic_DNA"/>
</dbReference>
<dbReference type="RefSeq" id="WP_350246467.1">
    <property type="nucleotide sequence ID" value="NZ_CP132970.1"/>
</dbReference>
<accession>A0AAU7UVU8</accession>
<name>A0AAU7UVU8_9NOCA</name>
<evidence type="ECO:0000313" key="1">
    <source>
        <dbReference type="EMBL" id="XBW03352.1"/>
    </source>
</evidence>